<dbReference type="InterPro" id="IPR036320">
    <property type="entry name" value="Glycosyl_Trfase_fam3_N_dom_sf"/>
</dbReference>
<keyword evidence="5 12" id="KW-0808">Transferase</keyword>
<feature type="binding site" evidence="12">
    <location>
        <begin position="91"/>
        <end position="94"/>
    </location>
    <ligand>
        <name>5-phospho-alpha-D-ribose 1-diphosphate</name>
        <dbReference type="ChEBI" id="CHEBI:58017"/>
    </ligand>
</feature>
<evidence type="ECO:0000256" key="3">
    <source>
        <dbReference type="ARBA" id="ARBA00022605"/>
    </source>
</evidence>
<keyword evidence="8 12" id="KW-0460">Magnesium</keyword>
<comment type="pathway">
    <text evidence="1 12">Amino-acid biosynthesis; L-tryptophan biosynthesis; L-tryptophan from chorismate: step 2/5.</text>
</comment>
<organism evidence="15 16">
    <name type="scientific">Cycloclasticus pugetii</name>
    <dbReference type="NCBI Taxonomy" id="34068"/>
    <lineage>
        <taxon>Bacteria</taxon>
        <taxon>Pseudomonadati</taxon>
        <taxon>Pseudomonadota</taxon>
        <taxon>Gammaproteobacteria</taxon>
        <taxon>Thiotrichales</taxon>
        <taxon>Piscirickettsiaceae</taxon>
        <taxon>Cycloclasticus</taxon>
    </lineage>
</organism>
<feature type="binding site" evidence="12">
    <location>
        <begin position="84"/>
        <end position="85"/>
    </location>
    <ligand>
        <name>5-phospho-alpha-D-ribose 1-diphosphate</name>
        <dbReference type="ChEBI" id="CHEBI:58017"/>
    </ligand>
</feature>
<evidence type="ECO:0000256" key="8">
    <source>
        <dbReference type="ARBA" id="ARBA00022842"/>
    </source>
</evidence>
<evidence type="ECO:0000256" key="2">
    <source>
        <dbReference type="ARBA" id="ARBA00011738"/>
    </source>
</evidence>
<dbReference type="EMBL" id="ASHL01000005">
    <property type="protein sequence ID" value="EPD12896.1"/>
    <property type="molecule type" value="Genomic_DNA"/>
</dbReference>
<evidence type="ECO:0000313" key="16">
    <source>
        <dbReference type="Proteomes" id="UP000015462"/>
    </source>
</evidence>
<feature type="binding site" evidence="12">
    <location>
        <position position="167"/>
    </location>
    <ligand>
        <name>anthranilate</name>
        <dbReference type="ChEBI" id="CHEBI:16567"/>
        <label>2</label>
    </ligand>
</feature>
<dbReference type="SUPFAM" id="SSF52418">
    <property type="entry name" value="Nucleoside phosphorylase/phosphoribosyltransferase catalytic domain"/>
    <property type="match status" value="1"/>
</dbReference>
<keyword evidence="16" id="KW-1185">Reference proteome</keyword>
<comment type="catalytic activity">
    <reaction evidence="10 12">
        <text>N-(5-phospho-beta-D-ribosyl)anthranilate + diphosphate = 5-phospho-alpha-D-ribose 1-diphosphate + anthranilate</text>
        <dbReference type="Rhea" id="RHEA:11768"/>
        <dbReference type="ChEBI" id="CHEBI:16567"/>
        <dbReference type="ChEBI" id="CHEBI:18277"/>
        <dbReference type="ChEBI" id="CHEBI:33019"/>
        <dbReference type="ChEBI" id="CHEBI:58017"/>
        <dbReference type="EC" id="2.4.2.18"/>
    </reaction>
</comment>
<evidence type="ECO:0000256" key="5">
    <source>
        <dbReference type="ARBA" id="ARBA00022679"/>
    </source>
</evidence>
<dbReference type="InterPro" id="IPR000312">
    <property type="entry name" value="Glycosyl_Trfase_fam3"/>
</dbReference>
<keyword evidence="7 12" id="KW-0822">Tryptophan biosynthesis</keyword>
<dbReference type="PANTHER" id="PTHR43285:SF2">
    <property type="entry name" value="ANTHRANILATE PHOSPHORIBOSYLTRANSFERASE"/>
    <property type="match status" value="1"/>
</dbReference>
<comment type="caution">
    <text evidence="15">The sequence shown here is derived from an EMBL/GenBank/DDBJ whole genome shotgun (WGS) entry which is preliminary data.</text>
</comment>
<feature type="binding site" evidence="12">
    <location>
        <position position="112"/>
    </location>
    <ligand>
        <name>anthranilate</name>
        <dbReference type="ChEBI" id="CHEBI:16567"/>
        <label>1</label>
    </ligand>
</feature>
<evidence type="ECO:0000256" key="7">
    <source>
        <dbReference type="ARBA" id="ARBA00022822"/>
    </source>
</evidence>
<evidence type="ECO:0000256" key="9">
    <source>
        <dbReference type="ARBA" id="ARBA00023141"/>
    </source>
</evidence>
<comment type="function">
    <text evidence="12">Catalyzes the transfer of the phosphoribosyl group of 5-phosphorylribose-1-pyrophosphate (PRPP) to anthranilate to yield N-(5'-phosphoribosyl)-anthranilate (PRA).</text>
</comment>
<dbReference type="RefSeq" id="WP_016390463.1">
    <property type="nucleotide sequence ID" value="NZ_KE646808.1"/>
</dbReference>
<dbReference type="Gene3D" id="3.40.1030.10">
    <property type="entry name" value="Nucleoside phosphorylase/phosphoribosyltransferase catalytic domain"/>
    <property type="match status" value="1"/>
</dbReference>
<evidence type="ECO:0000259" key="13">
    <source>
        <dbReference type="Pfam" id="PF00591"/>
    </source>
</evidence>
<dbReference type="HAMAP" id="MF_00211">
    <property type="entry name" value="TrpD"/>
    <property type="match status" value="1"/>
</dbReference>
<comment type="cofactor">
    <cofactor evidence="12">
        <name>Mg(2+)</name>
        <dbReference type="ChEBI" id="CHEBI:18420"/>
    </cofactor>
    <text evidence="12">Binds 2 magnesium ions per monomer.</text>
</comment>
<keyword evidence="6 12" id="KW-0479">Metal-binding</keyword>
<comment type="subunit">
    <text evidence="2 12">Homodimer.</text>
</comment>
<feature type="binding site" evidence="12">
    <location>
        <position position="81"/>
    </location>
    <ligand>
        <name>anthranilate</name>
        <dbReference type="ChEBI" id="CHEBI:16567"/>
        <label>1</label>
    </ligand>
</feature>
<dbReference type="InterPro" id="IPR035902">
    <property type="entry name" value="Nuc_phospho_transferase"/>
</dbReference>
<evidence type="ECO:0000256" key="12">
    <source>
        <dbReference type="HAMAP-Rule" id="MF_00211"/>
    </source>
</evidence>
<comment type="similarity">
    <text evidence="11">In the C-terminal section; belongs to the anthranilate phosphoribosyltransferase family.</text>
</comment>
<evidence type="ECO:0000256" key="11">
    <source>
        <dbReference type="ARBA" id="ARBA00061188"/>
    </source>
</evidence>
<dbReference type="GO" id="GO:0000287">
    <property type="term" value="F:magnesium ion binding"/>
    <property type="evidence" value="ECO:0007669"/>
    <property type="project" value="UniProtKB-UniRule"/>
</dbReference>
<feature type="domain" description="Glycosyl transferase family 3 N-terminal" evidence="14">
    <location>
        <begin position="7"/>
        <end position="66"/>
    </location>
</feature>
<keyword evidence="9 12" id="KW-0057">Aromatic amino acid biosynthesis</keyword>
<name>A0AB33Z1U1_9GAMM</name>
<evidence type="ECO:0000256" key="6">
    <source>
        <dbReference type="ARBA" id="ARBA00022723"/>
    </source>
</evidence>
<dbReference type="Pfam" id="PF00591">
    <property type="entry name" value="Glycos_transf_3"/>
    <property type="match status" value="1"/>
</dbReference>
<feature type="binding site" evidence="12">
    <location>
        <position position="227"/>
    </location>
    <ligand>
        <name>Mg(2+)</name>
        <dbReference type="ChEBI" id="CHEBI:18420"/>
        <label>2</label>
    </ligand>
</feature>
<keyword evidence="3 12" id="KW-0028">Amino-acid biosynthesis</keyword>
<reference evidence="15 16" key="1">
    <citation type="journal article" date="2013" name="Genome Announc.">
        <title>Genome Sequence of the Pyrene- and Fluoranthene-Degrading Bacterium Cycloclasticus sp. Strain PY97M.</title>
        <authorList>
            <person name="Cui Z."/>
            <person name="Xu G."/>
            <person name="Li Q."/>
            <person name="Gao W."/>
            <person name="Zheng L."/>
        </authorList>
    </citation>
    <scope>NUCLEOTIDE SEQUENCE [LARGE SCALE GENOMIC DNA]</scope>
    <source>
        <strain evidence="15 16">PY97M</strain>
    </source>
</reference>
<dbReference type="PANTHER" id="PTHR43285">
    <property type="entry name" value="ANTHRANILATE PHOSPHORIBOSYLTRANSFERASE"/>
    <property type="match status" value="1"/>
</dbReference>
<dbReference type="GO" id="GO:0004048">
    <property type="term" value="F:anthranilate phosphoribosyltransferase activity"/>
    <property type="evidence" value="ECO:0007669"/>
    <property type="project" value="UniProtKB-UniRule"/>
</dbReference>
<feature type="binding site" evidence="12">
    <location>
        <begin position="109"/>
        <end position="117"/>
    </location>
    <ligand>
        <name>5-phospho-alpha-D-ribose 1-diphosphate</name>
        <dbReference type="ChEBI" id="CHEBI:58017"/>
    </ligand>
</feature>
<dbReference type="GO" id="GO:0000162">
    <property type="term" value="P:L-tryptophan biosynthetic process"/>
    <property type="evidence" value="ECO:0007669"/>
    <property type="project" value="UniProtKB-UniRule"/>
</dbReference>
<feature type="domain" description="Glycosyl transferase family 3" evidence="13">
    <location>
        <begin position="76"/>
        <end position="329"/>
    </location>
</feature>
<protein>
    <recommendedName>
        <fullName evidence="12">Anthranilate phosphoribosyltransferase</fullName>
        <ecNumber evidence="12">2.4.2.18</ecNumber>
    </recommendedName>
</protein>
<comment type="caution">
    <text evidence="12">Lacks conserved residue(s) required for the propagation of feature annotation.</text>
</comment>
<evidence type="ECO:0000256" key="1">
    <source>
        <dbReference type="ARBA" id="ARBA00004907"/>
    </source>
</evidence>
<sequence>MDIKQGLETAINHQDLATDEMIDVMRQIMSGAATEAQIGGFLVALRMKGESLDEIEGAVIVMRELAATVPVSGDFLVDTCGTGGDGSDLFNVSTASAFVVSAAGAKVAKHGNRSVSSSTGSADVLEAAGINLSLTPEQVAQCIQQVGIGFMFAPAHHSAMKHTIGPRTELSQRTIFNMLGPMTNPAGVKSQVIGVFNEALCQPIANVLQRLGSERVLVVHAQDGLDEISLATPTHVAELKNGHVVEYKITPEEMGVASQSLIGLTVNSASESLALINDALGLQKTTEGKKAADMLALNAGAALYVCGKSDSIKSGVALALETINNGKALQKMAELKEKTQGFKDE</sequence>
<dbReference type="Gene3D" id="1.20.970.10">
    <property type="entry name" value="Transferase, Pyrimidine Nucleoside Phosphorylase, Chain C"/>
    <property type="match status" value="1"/>
</dbReference>
<dbReference type="NCBIfam" id="TIGR01245">
    <property type="entry name" value="trpD"/>
    <property type="match status" value="1"/>
</dbReference>
<feature type="binding site" evidence="12">
    <location>
        <position position="227"/>
    </location>
    <ligand>
        <name>Mg(2+)</name>
        <dbReference type="ChEBI" id="CHEBI:18420"/>
        <label>1</label>
    </ligand>
</feature>
<comment type="similarity">
    <text evidence="12">Belongs to the anthranilate phosphoribosyltransferase family.</text>
</comment>
<evidence type="ECO:0000259" key="14">
    <source>
        <dbReference type="Pfam" id="PF02885"/>
    </source>
</evidence>
<dbReference type="AlphaFoldDB" id="A0AB33Z1U1"/>
<feature type="binding site" evidence="12">
    <location>
        <position position="81"/>
    </location>
    <ligand>
        <name>5-phospho-alpha-D-ribose 1-diphosphate</name>
        <dbReference type="ChEBI" id="CHEBI:58017"/>
    </ligand>
</feature>
<keyword evidence="4 12" id="KW-0328">Glycosyltransferase</keyword>
<dbReference type="FunFam" id="1.20.970.10:FF:000006">
    <property type="entry name" value="Anthranilate phosphoribosyltransferase"/>
    <property type="match status" value="1"/>
</dbReference>
<dbReference type="Proteomes" id="UP000015462">
    <property type="component" value="Unassembled WGS sequence"/>
</dbReference>
<feature type="binding site" evidence="12">
    <location>
        <position position="121"/>
    </location>
    <ligand>
        <name>5-phospho-alpha-D-ribose 1-diphosphate</name>
        <dbReference type="ChEBI" id="CHEBI:58017"/>
    </ligand>
</feature>
<feature type="binding site" evidence="12">
    <location>
        <position position="226"/>
    </location>
    <ligand>
        <name>Mg(2+)</name>
        <dbReference type="ChEBI" id="CHEBI:18420"/>
        <label>2</label>
    </ligand>
</feature>
<gene>
    <name evidence="12 15" type="primary">trpD</name>
    <name evidence="15" type="ORF">L196_07029</name>
</gene>
<dbReference type="Pfam" id="PF02885">
    <property type="entry name" value="Glycos_trans_3N"/>
    <property type="match status" value="1"/>
</dbReference>
<feature type="binding site" evidence="12">
    <location>
        <position position="93"/>
    </location>
    <ligand>
        <name>Mg(2+)</name>
        <dbReference type="ChEBI" id="CHEBI:18420"/>
        <label>1</label>
    </ligand>
</feature>
<dbReference type="SUPFAM" id="SSF47648">
    <property type="entry name" value="Nucleoside phosphorylase/phosphoribosyltransferase N-terminal domain"/>
    <property type="match status" value="1"/>
</dbReference>
<dbReference type="FunFam" id="3.40.1030.10:FF:000002">
    <property type="entry name" value="Anthranilate phosphoribosyltransferase"/>
    <property type="match status" value="1"/>
</dbReference>
<dbReference type="GO" id="GO:0005829">
    <property type="term" value="C:cytosol"/>
    <property type="evidence" value="ECO:0007669"/>
    <property type="project" value="TreeGrafter"/>
</dbReference>
<evidence type="ECO:0000256" key="4">
    <source>
        <dbReference type="ARBA" id="ARBA00022676"/>
    </source>
</evidence>
<dbReference type="EC" id="2.4.2.18" evidence="12"/>
<dbReference type="InterPro" id="IPR005940">
    <property type="entry name" value="Anthranilate_Pribosyl_Tfrase"/>
</dbReference>
<dbReference type="InterPro" id="IPR017459">
    <property type="entry name" value="Glycosyl_Trfase_fam3_N_dom"/>
</dbReference>
<accession>A0AB33Z1U1</accession>
<proteinExistence type="inferred from homology"/>
<evidence type="ECO:0000256" key="10">
    <source>
        <dbReference type="ARBA" id="ARBA00052328"/>
    </source>
</evidence>
<evidence type="ECO:0000313" key="15">
    <source>
        <dbReference type="EMBL" id="EPD12896.1"/>
    </source>
</evidence>